<organism evidence="2 3">
    <name type="scientific">Thermosipho melanesiensis</name>
    <dbReference type="NCBI Taxonomy" id="46541"/>
    <lineage>
        <taxon>Bacteria</taxon>
        <taxon>Thermotogati</taxon>
        <taxon>Thermotogota</taxon>
        <taxon>Thermotogae</taxon>
        <taxon>Thermotogales</taxon>
        <taxon>Fervidobacteriaceae</taxon>
        <taxon>Thermosipho</taxon>
    </lineage>
</organism>
<dbReference type="PANTHER" id="PTHR35867:SF1">
    <property type="entry name" value="PROTEIN RSEC"/>
    <property type="match status" value="1"/>
</dbReference>
<keyword evidence="3" id="KW-1185">Reference proteome</keyword>
<keyword evidence="1" id="KW-0812">Transmembrane</keyword>
<dbReference type="Pfam" id="PF04246">
    <property type="entry name" value="RseC_MucC"/>
    <property type="match status" value="1"/>
</dbReference>
<evidence type="ECO:0000313" key="2">
    <source>
        <dbReference type="EMBL" id="APT73320.1"/>
    </source>
</evidence>
<keyword evidence="1" id="KW-1133">Transmembrane helix</keyword>
<accession>A0ABM6GDA6</accession>
<reference evidence="2 3" key="1">
    <citation type="submission" date="2014-02" db="EMBL/GenBank/DDBJ databases">
        <title>Diversity of Thermotogales isolates from hydrothermal vents.</title>
        <authorList>
            <person name="Haverkamp T.H.A."/>
            <person name="Lossouarn J."/>
            <person name="Geslin C."/>
            <person name="Nesbo C.L."/>
        </authorList>
    </citation>
    <scope>NUCLEOTIDE SEQUENCE [LARGE SCALE GENOMIC DNA]</scope>
    <source>
        <strain evidence="2 3">431</strain>
    </source>
</reference>
<dbReference type="PANTHER" id="PTHR35867">
    <property type="entry name" value="PROTEIN RSEC"/>
    <property type="match status" value="1"/>
</dbReference>
<sequence length="132" mass="14965">MRELFRISKIDDKYLYLERDVSACGSCALSGKCSVQSVSTLKVEKDKRFDYFPGDFVVLDLKYRPAFLAFMLYGLPIIMLVVGIGLGVYLKLSDIYSFLIGLGFMSVSFLINKVLDKKFKPIILDVRHFKGG</sequence>
<dbReference type="EMBL" id="CP007389">
    <property type="protein sequence ID" value="APT73320.1"/>
    <property type="molecule type" value="Genomic_DNA"/>
</dbReference>
<feature type="transmembrane region" description="Helical" evidence="1">
    <location>
        <begin position="66"/>
        <end position="89"/>
    </location>
</feature>
<evidence type="ECO:0000313" key="3">
    <source>
        <dbReference type="Proteomes" id="UP000185490"/>
    </source>
</evidence>
<dbReference type="Proteomes" id="UP000185490">
    <property type="component" value="Chromosome"/>
</dbReference>
<keyword evidence="1" id="KW-0472">Membrane</keyword>
<feature type="transmembrane region" description="Helical" evidence="1">
    <location>
        <begin position="95"/>
        <end position="115"/>
    </location>
</feature>
<protein>
    <submittedName>
        <fullName evidence="2">Histidine kinase</fullName>
    </submittedName>
</protein>
<proteinExistence type="predicted"/>
<name>A0ABM6GDA6_9BACT</name>
<dbReference type="InterPro" id="IPR007359">
    <property type="entry name" value="SigmaE_reg_RseC_MucC"/>
</dbReference>
<keyword evidence="2" id="KW-0418">Kinase</keyword>
<dbReference type="RefSeq" id="WP_012056484.1">
    <property type="nucleotide sequence ID" value="NZ_CP007389.1"/>
</dbReference>
<keyword evidence="2" id="KW-0808">Transferase</keyword>
<evidence type="ECO:0000256" key="1">
    <source>
        <dbReference type="SAM" id="Phobius"/>
    </source>
</evidence>
<dbReference type="GO" id="GO:0016301">
    <property type="term" value="F:kinase activity"/>
    <property type="evidence" value="ECO:0007669"/>
    <property type="project" value="UniProtKB-KW"/>
</dbReference>
<gene>
    <name evidence="2" type="ORF">BW47_01360</name>
</gene>